<sequence>MKKVLTIIFPLFILGCSNQKRIGKRLLQLQTDYQTDLNIDANLKKLRSMKKYKLIEKKLEHTLALGPDSTVINSTGGTDYYYRNKNKIKYILSHNLKTENIHFIE</sequence>
<evidence type="ECO:0000313" key="1">
    <source>
        <dbReference type="EMBL" id="MET6999673.1"/>
    </source>
</evidence>
<proteinExistence type="predicted"/>
<dbReference type="RefSeq" id="WP_354662237.1">
    <property type="nucleotide sequence ID" value="NZ_JBEXAC010000002.1"/>
</dbReference>
<gene>
    <name evidence="1" type="ORF">ABR189_19950</name>
</gene>
<organism evidence="1 2">
    <name type="scientific">Chitinophaga defluvii</name>
    <dbReference type="NCBI Taxonomy" id="3163343"/>
    <lineage>
        <taxon>Bacteria</taxon>
        <taxon>Pseudomonadati</taxon>
        <taxon>Bacteroidota</taxon>
        <taxon>Chitinophagia</taxon>
        <taxon>Chitinophagales</taxon>
        <taxon>Chitinophagaceae</taxon>
        <taxon>Chitinophaga</taxon>
    </lineage>
</organism>
<evidence type="ECO:0000313" key="2">
    <source>
        <dbReference type="Proteomes" id="UP001549749"/>
    </source>
</evidence>
<comment type="caution">
    <text evidence="1">The sequence shown here is derived from an EMBL/GenBank/DDBJ whole genome shotgun (WGS) entry which is preliminary data.</text>
</comment>
<reference evidence="1 2" key="1">
    <citation type="submission" date="2024-06" db="EMBL/GenBank/DDBJ databases">
        <title>Chitinophaga defluvii sp. nov., isolated from municipal sewage.</title>
        <authorList>
            <person name="Zhang L."/>
        </authorList>
    </citation>
    <scope>NUCLEOTIDE SEQUENCE [LARGE SCALE GENOMIC DNA]</scope>
    <source>
        <strain evidence="1 2">H8</strain>
    </source>
</reference>
<evidence type="ECO:0008006" key="3">
    <source>
        <dbReference type="Google" id="ProtNLM"/>
    </source>
</evidence>
<dbReference type="PROSITE" id="PS51257">
    <property type="entry name" value="PROKAR_LIPOPROTEIN"/>
    <property type="match status" value="1"/>
</dbReference>
<protein>
    <recommendedName>
        <fullName evidence="3">SmpA/OmlA family protein</fullName>
    </recommendedName>
</protein>
<dbReference type="Proteomes" id="UP001549749">
    <property type="component" value="Unassembled WGS sequence"/>
</dbReference>
<name>A0ABV2T9H0_9BACT</name>
<dbReference type="EMBL" id="JBEXAC010000002">
    <property type="protein sequence ID" value="MET6999673.1"/>
    <property type="molecule type" value="Genomic_DNA"/>
</dbReference>
<keyword evidence="2" id="KW-1185">Reference proteome</keyword>
<accession>A0ABV2T9H0</accession>